<evidence type="ECO:0000256" key="2">
    <source>
        <dbReference type="ARBA" id="ARBA00007615"/>
    </source>
</evidence>
<proteinExistence type="inferred from homology"/>
<keyword evidence="7" id="KW-0653">Protein transport</keyword>
<dbReference type="CDD" id="cd16325">
    <property type="entry name" value="LolA"/>
    <property type="match status" value="1"/>
</dbReference>
<dbReference type="InterPro" id="IPR004564">
    <property type="entry name" value="OM_lipoprot_carrier_LolA-like"/>
</dbReference>
<comment type="similarity">
    <text evidence="2">Belongs to the LolA family.</text>
</comment>
<dbReference type="NCBIfam" id="TIGR00547">
    <property type="entry name" value="lolA"/>
    <property type="match status" value="1"/>
</dbReference>
<evidence type="ECO:0000256" key="8">
    <source>
        <dbReference type="ARBA" id="ARBA00023186"/>
    </source>
</evidence>
<dbReference type="Gene3D" id="2.50.20.10">
    <property type="entry name" value="Lipoprotein localisation LolA/LolB/LppX"/>
    <property type="match status" value="1"/>
</dbReference>
<dbReference type="InterPro" id="IPR029046">
    <property type="entry name" value="LolA/LolB/LppX"/>
</dbReference>
<evidence type="ECO:0000256" key="6">
    <source>
        <dbReference type="ARBA" id="ARBA00022764"/>
    </source>
</evidence>
<dbReference type="PANTHER" id="PTHR35869">
    <property type="entry name" value="OUTER-MEMBRANE LIPOPROTEIN CARRIER PROTEIN"/>
    <property type="match status" value="1"/>
</dbReference>
<evidence type="ECO:0000256" key="3">
    <source>
        <dbReference type="ARBA" id="ARBA00011245"/>
    </source>
</evidence>
<accession>A0A1J5SUJ7</accession>
<dbReference type="AlphaFoldDB" id="A0A1J5SUJ7"/>
<keyword evidence="5" id="KW-0813">Transport</keyword>
<evidence type="ECO:0000313" key="9">
    <source>
        <dbReference type="EMBL" id="OIR11651.1"/>
    </source>
</evidence>
<reference evidence="9" key="1">
    <citation type="submission" date="2016-10" db="EMBL/GenBank/DDBJ databases">
        <title>Sequence of Gallionella enrichment culture.</title>
        <authorList>
            <person name="Poehlein A."/>
            <person name="Muehling M."/>
            <person name="Daniel R."/>
        </authorList>
    </citation>
    <scope>NUCLEOTIDE SEQUENCE</scope>
</reference>
<dbReference type="SUPFAM" id="SSF89392">
    <property type="entry name" value="Prokaryotic lipoproteins and lipoprotein localization factors"/>
    <property type="match status" value="1"/>
</dbReference>
<dbReference type="EMBL" id="MLJW01000019">
    <property type="protein sequence ID" value="OIR11651.1"/>
    <property type="molecule type" value="Genomic_DNA"/>
</dbReference>
<dbReference type="PANTHER" id="PTHR35869:SF1">
    <property type="entry name" value="OUTER-MEMBRANE LIPOPROTEIN CARRIER PROTEIN"/>
    <property type="match status" value="1"/>
</dbReference>
<name>A0A1J5SUJ7_9ZZZZ</name>
<dbReference type="InterPro" id="IPR018323">
    <property type="entry name" value="OM_lipoprot_carrier_LolA_Pbac"/>
</dbReference>
<keyword evidence="6" id="KW-0574">Periplasm</keyword>
<comment type="subunit">
    <text evidence="3">Monomer.</text>
</comment>
<dbReference type="Pfam" id="PF03548">
    <property type="entry name" value="LolA"/>
    <property type="match status" value="1"/>
</dbReference>
<protein>
    <recommendedName>
        <fullName evidence="4">Outer-membrane lipoprotein carrier protein</fullName>
    </recommendedName>
</protein>
<keyword evidence="8" id="KW-0143">Chaperone</keyword>
<comment type="caution">
    <text evidence="9">The sequence shown here is derived from an EMBL/GenBank/DDBJ whole genome shotgun (WGS) entry which is preliminary data.</text>
</comment>
<dbReference type="GO" id="GO:0042953">
    <property type="term" value="P:lipoprotein transport"/>
    <property type="evidence" value="ECO:0007669"/>
    <property type="project" value="InterPro"/>
</dbReference>
<evidence type="ECO:0000256" key="1">
    <source>
        <dbReference type="ARBA" id="ARBA00004418"/>
    </source>
</evidence>
<sequence length="204" mass="22845">MLRKSLITLLLLASTTAHASAIQRLHTFVVSTHSAQADFTQEVLDKNGKRIQSASGTMQFERPGRFRWVYKKPYEQLIVGDGKKFWMYDTDLNQVTVKKLDAALGSSPAALLSGNNEIERDFVLKDIEDRDGLEWLQATPKSAETTFQKILMAFNAKSELMVMELHDAFGHHTVLRFSALKSNPAFGAQQFKFVPPKGADVLGE</sequence>
<dbReference type="GO" id="GO:0042597">
    <property type="term" value="C:periplasmic space"/>
    <property type="evidence" value="ECO:0007669"/>
    <property type="project" value="UniProtKB-SubCell"/>
</dbReference>
<keyword evidence="9" id="KW-0449">Lipoprotein</keyword>
<dbReference type="HAMAP" id="MF_00240">
    <property type="entry name" value="LolA"/>
    <property type="match status" value="1"/>
</dbReference>
<gene>
    <name evidence="9" type="primary">lolA_4</name>
    <name evidence="9" type="ORF">GALL_65070</name>
</gene>
<evidence type="ECO:0000256" key="5">
    <source>
        <dbReference type="ARBA" id="ARBA00022448"/>
    </source>
</evidence>
<evidence type="ECO:0000256" key="7">
    <source>
        <dbReference type="ARBA" id="ARBA00022927"/>
    </source>
</evidence>
<evidence type="ECO:0000256" key="4">
    <source>
        <dbReference type="ARBA" id="ARBA00014035"/>
    </source>
</evidence>
<organism evidence="9">
    <name type="scientific">mine drainage metagenome</name>
    <dbReference type="NCBI Taxonomy" id="410659"/>
    <lineage>
        <taxon>unclassified sequences</taxon>
        <taxon>metagenomes</taxon>
        <taxon>ecological metagenomes</taxon>
    </lineage>
</organism>
<comment type="subcellular location">
    <subcellularLocation>
        <location evidence="1">Periplasm</location>
    </subcellularLocation>
</comment>